<evidence type="ECO:0000256" key="1">
    <source>
        <dbReference type="SAM" id="MobiDB-lite"/>
    </source>
</evidence>
<feature type="region of interest" description="Disordered" evidence="1">
    <location>
        <begin position="35"/>
        <end position="73"/>
    </location>
</feature>
<organism evidence="3 4">
    <name type="scientific">Nanchangia anserum</name>
    <dbReference type="NCBI Taxonomy" id="2692125"/>
    <lineage>
        <taxon>Bacteria</taxon>
        <taxon>Bacillati</taxon>
        <taxon>Actinomycetota</taxon>
        <taxon>Actinomycetes</taxon>
        <taxon>Actinomycetales</taxon>
        <taxon>Actinomycetaceae</taxon>
        <taxon>Nanchangia</taxon>
    </lineage>
</organism>
<evidence type="ECO:0000256" key="2">
    <source>
        <dbReference type="SAM" id="Phobius"/>
    </source>
</evidence>
<feature type="transmembrane region" description="Helical" evidence="2">
    <location>
        <begin position="6"/>
        <end position="27"/>
    </location>
</feature>
<proteinExistence type="predicted"/>
<name>A0A8I0G7J6_9ACTO</name>
<gene>
    <name evidence="3" type="ORF">H8R10_03570</name>
</gene>
<dbReference type="EMBL" id="JACRUO010000001">
    <property type="protein sequence ID" value="MBD3689310.1"/>
    <property type="molecule type" value="Genomic_DNA"/>
</dbReference>
<keyword evidence="2" id="KW-0472">Membrane</keyword>
<comment type="caution">
    <text evidence="3">The sequence shown here is derived from an EMBL/GenBank/DDBJ whole genome shotgun (WGS) entry which is preliminary data.</text>
</comment>
<protein>
    <submittedName>
        <fullName evidence="3">Uncharacterized protein</fullName>
    </submittedName>
</protein>
<keyword evidence="2" id="KW-1133">Transmembrane helix</keyword>
<dbReference type="AlphaFoldDB" id="A0A8I0G7J6"/>
<evidence type="ECO:0000313" key="4">
    <source>
        <dbReference type="Proteomes" id="UP000627538"/>
    </source>
</evidence>
<dbReference type="RefSeq" id="WP_191071369.1">
    <property type="nucleotide sequence ID" value="NZ_CP060506.1"/>
</dbReference>
<keyword evidence="2" id="KW-0812">Transmembrane</keyword>
<feature type="compositionally biased region" description="Low complexity" evidence="1">
    <location>
        <begin position="37"/>
        <end position="58"/>
    </location>
</feature>
<keyword evidence="4" id="KW-1185">Reference proteome</keyword>
<sequence length="73" mass="7378">MRRSSLLVATGALAVLIIIAVIVLVGLSLRTRSHDLGPGVSVSPPSAVSPTAPRTAPAGVPAEPTRLPETADE</sequence>
<dbReference type="Proteomes" id="UP000627538">
    <property type="component" value="Unassembled WGS sequence"/>
</dbReference>
<accession>A0A8I0G7J6</accession>
<reference evidence="3 4" key="1">
    <citation type="submission" date="2020-08" db="EMBL/GenBank/DDBJ databases">
        <title>Winkia gen. nov., sp. nov., isolated from faeces of the Anser albifrons in China.</title>
        <authorList>
            <person name="Liu Q."/>
        </authorList>
    </citation>
    <scope>NUCLEOTIDE SEQUENCE [LARGE SCALE GENOMIC DNA]</scope>
    <source>
        <strain evidence="3 4">C62</strain>
    </source>
</reference>
<evidence type="ECO:0000313" key="3">
    <source>
        <dbReference type="EMBL" id="MBD3689310.1"/>
    </source>
</evidence>